<feature type="domain" description="HTH arsR-type" evidence="4">
    <location>
        <begin position="5"/>
        <end position="98"/>
    </location>
</feature>
<dbReference type="RefSeq" id="WP_203862794.1">
    <property type="nucleotide sequence ID" value="NZ_BAAAZQ010000042.1"/>
</dbReference>
<dbReference type="PANTHER" id="PTHR33154:SF33">
    <property type="entry name" value="TRANSCRIPTIONAL REPRESSOR SDPR"/>
    <property type="match status" value="1"/>
</dbReference>
<sequence>MAPPLVAPDPDLDSAFAALGDPVRRALVTRLARGDATVGELAEPFDLTPQAISHHVGVLRRCGLVEQRREGTRRPCRLRVDQLSLLGTWIDDQRRAWDDRLDALEQHLADDAPLGRGPAAGAVR</sequence>
<keyword evidence="6" id="KW-1185">Reference proteome</keyword>
<gene>
    <name evidence="5" type="ORF">Pma05_81180</name>
</gene>
<dbReference type="SUPFAM" id="SSF46785">
    <property type="entry name" value="Winged helix' DNA-binding domain"/>
    <property type="match status" value="1"/>
</dbReference>
<dbReference type="InterPro" id="IPR001845">
    <property type="entry name" value="HTH_ArsR_DNA-bd_dom"/>
</dbReference>
<keyword evidence="2" id="KW-0238">DNA-binding</keyword>
<dbReference type="EMBL" id="BONX01000074">
    <property type="protein sequence ID" value="GIH01546.1"/>
    <property type="molecule type" value="Genomic_DNA"/>
</dbReference>
<dbReference type="CDD" id="cd00090">
    <property type="entry name" value="HTH_ARSR"/>
    <property type="match status" value="1"/>
</dbReference>
<dbReference type="Pfam" id="PF12840">
    <property type="entry name" value="HTH_20"/>
    <property type="match status" value="1"/>
</dbReference>
<evidence type="ECO:0000313" key="5">
    <source>
        <dbReference type="EMBL" id="GIH01546.1"/>
    </source>
</evidence>
<dbReference type="PANTHER" id="PTHR33154">
    <property type="entry name" value="TRANSCRIPTIONAL REGULATOR, ARSR FAMILY"/>
    <property type="match status" value="1"/>
</dbReference>
<organism evidence="5 6">
    <name type="scientific">Plantactinospora mayteni</name>
    <dbReference type="NCBI Taxonomy" id="566021"/>
    <lineage>
        <taxon>Bacteria</taxon>
        <taxon>Bacillati</taxon>
        <taxon>Actinomycetota</taxon>
        <taxon>Actinomycetes</taxon>
        <taxon>Micromonosporales</taxon>
        <taxon>Micromonosporaceae</taxon>
        <taxon>Plantactinospora</taxon>
    </lineage>
</organism>
<dbReference type="InterPro" id="IPR051081">
    <property type="entry name" value="HTH_MetalResp_TranReg"/>
</dbReference>
<dbReference type="InterPro" id="IPR011991">
    <property type="entry name" value="ArsR-like_HTH"/>
</dbReference>
<name>A0ABQ4F3Q0_9ACTN</name>
<dbReference type="InterPro" id="IPR036390">
    <property type="entry name" value="WH_DNA-bd_sf"/>
</dbReference>
<dbReference type="Proteomes" id="UP000621500">
    <property type="component" value="Unassembled WGS sequence"/>
</dbReference>
<dbReference type="PROSITE" id="PS50987">
    <property type="entry name" value="HTH_ARSR_2"/>
    <property type="match status" value="1"/>
</dbReference>
<evidence type="ECO:0000313" key="6">
    <source>
        <dbReference type="Proteomes" id="UP000621500"/>
    </source>
</evidence>
<evidence type="ECO:0000256" key="3">
    <source>
        <dbReference type="ARBA" id="ARBA00023163"/>
    </source>
</evidence>
<protein>
    <submittedName>
        <fullName evidence="5">Transcriptional regulator</fullName>
    </submittedName>
</protein>
<proteinExistence type="predicted"/>
<keyword evidence="1" id="KW-0805">Transcription regulation</keyword>
<evidence type="ECO:0000259" key="4">
    <source>
        <dbReference type="PROSITE" id="PS50987"/>
    </source>
</evidence>
<dbReference type="PRINTS" id="PR00778">
    <property type="entry name" value="HTHARSR"/>
</dbReference>
<dbReference type="SMART" id="SM00418">
    <property type="entry name" value="HTH_ARSR"/>
    <property type="match status" value="1"/>
</dbReference>
<dbReference type="Gene3D" id="1.10.10.10">
    <property type="entry name" value="Winged helix-like DNA-binding domain superfamily/Winged helix DNA-binding domain"/>
    <property type="match status" value="1"/>
</dbReference>
<evidence type="ECO:0000256" key="1">
    <source>
        <dbReference type="ARBA" id="ARBA00023015"/>
    </source>
</evidence>
<evidence type="ECO:0000256" key="2">
    <source>
        <dbReference type="ARBA" id="ARBA00023125"/>
    </source>
</evidence>
<dbReference type="NCBIfam" id="NF033788">
    <property type="entry name" value="HTH_metalloreg"/>
    <property type="match status" value="1"/>
</dbReference>
<accession>A0ABQ4F3Q0</accession>
<keyword evidence="3" id="KW-0804">Transcription</keyword>
<comment type="caution">
    <text evidence="5">The sequence shown here is derived from an EMBL/GenBank/DDBJ whole genome shotgun (WGS) entry which is preliminary data.</text>
</comment>
<dbReference type="InterPro" id="IPR036388">
    <property type="entry name" value="WH-like_DNA-bd_sf"/>
</dbReference>
<reference evidence="5 6" key="1">
    <citation type="submission" date="2021-01" db="EMBL/GenBank/DDBJ databases">
        <title>Whole genome shotgun sequence of Plantactinospora mayteni NBRC 109088.</title>
        <authorList>
            <person name="Komaki H."/>
            <person name="Tamura T."/>
        </authorList>
    </citation>
    <scope>NUCLEOTIDE SEQUENCE [LARGE SCALE GENOMIC DNA]</scope>
    <source>
        <strain evidence="5 6">NBRC 109088</strain>
    </source>
</reference>